<reference evidence="9" key="1">
    <citation type="journal article" date="2019" name="Int. J. Syst. Evol. Microbiol.">
        <title>The Global Catalogue of Microorganisms (GCM) 10K type strain sequencing project: providing services to taxonomists for standard genome sequencing and annotation.</title>
        <authorList>
            <consortium name="The Broad Institute Genomics Platform"/>
            <consortium name="The Broad Institute Genome Sequencing Center for Infectious Disease"/>
            <person name="Wu L."/>
            <person name="Ma J."/>
        </authorList>
    </citation>
    <scope>NUCLEOTIDE SEQUENCE [LARGE SCALE GENOMIC DNA]</scope>
    <source>
        <strain evidence="9">JCM 17939</strain>
    </source>
</reference>
<dbReference type="Gene3D" id="3.90.1720.10">
    <property type="entry name" value="endopeptidase domain like (from Nostoc punctiforme)"/>
    <property type="match status" value="1"/>
</dbReference>
<evidence type="ECO:0000259" key="7">
    <source>
        <dbReference type="PROSITE" id="PS51935"/>
    </source>
</evidence>
<feature type="domain" description="NlpC/P60" evidence="7">
    <location>
        <begin position="262"/>
        <end position="378"/>
    </location>
</feature>
<proteinExistence type="inferred from homology"/>
<dbReference type="PANTHER" id="PTHR47359:SF3">
    <property type="entry name" value="NLP_P60 DOMAIN-CONTAINING PROTEIN-RELATED"/>
    <property type="match status" value="1"/>
</dbReference>
<feature type="region of interest" description="Disordered" evidence="6">
    <location>
        <begin position="1"/>
        <end position="21"/>
    </location>
</feature>
<sequence length="378" mass="40579">MASSHPAGSRDPHHPGKGTARRTATVTFTHDPHHPPKATAHRTAAIALTQGAHHPPKATARRTAAVALALVVAGLASPALADTARPGPGIDALRQRADQLNNQLEQLTEQYNGLKVRLEQAQRAAVVAGQTSARAAQALKAIQRKVGRFVATRYMSGGNDDSPSLLAASDPRAVLDRAATLHYFTQQDDTEIRQLTQAIQNAQWTCQDARERAAEAARLRGRLARQRTVIRHDLEKVRRPLLRDAVERAGKGETVPPIPGGPGKAVGAVRAALSQLGVPYVWGGAAAGRGFDCSGLTMWAYKQVGVNLPHYGGDQWNAGVHVSRDQLEPGDLVFFYTDIHHMGMYIGDGKFVHAPHTGDHVRVADLSTRPFAGAVRVV</sequence>
<dbReference type="EMBL" id="BAABHK010000005">
    <property type="protein sequence ID" value="GAA4627131.1"/>
    <property type="molecule type" value="Genomic_DNA"/>
</dbReference>
<dbReference type="PANTHER" id="PTHR47359">
    <property type="entry name" value="PEPTIDOGLYCAN DL-ENDOPEPTIDASE CWLO"/>
    <property type="match status" value="1"/>
</dbReference>
<evidence type="ECO:0000256" key="5">
    <source>
        <dbReference type="SAM" id="Coils"/>
    </source>
</evidence>
<keyword evidence="5" id="KW-0175">Coiled coil</keyword>
<evidence type="ECO:0000313" key="8">
    <source>
        <dbReference type="EMBL" id="GAA4627131.1"/>
    </source>
</evidence>
<protein>
    <submittedName>
        <fullName evidence="8">C40 family peptidase</fullName>
    </submittedName>
</protein>
<gene>
    <name evidence="8" type="ORF">GCM10023196_038130</name>
</gene>
<dbReference type="Pfam" id="PF00877">
    <property type="entry name" value="NLPC_P60"/>
    <property type="match status" value="1"/>
</dbReference>
<evidence type="ECO:0000256" key="3">
    <source>
        <dbReference type="ARBA" id="ARBA00022801"/>
    </source>
</evidence>
<evidence type="ECO:0000313" key="9">
    <source>
        <dbReference type="Proteomes" id="UP001501442"/>
    </source>
</evidence>
<dbReference type="SUPFAM" id="SSF54001">
    <property type="entry name" value="Cysteine proteinases"/>
    <property type="match status" value="1"/>
</dbReference>
<dbReference type="InterPro" id="IPR051794">
    <property type="entry name" value="PG_Endopeptidase_C40"/>
</dbReference>
<name>A0ABP8UCU2_9ACTN</name>
<evidence type="ECO:0000256" key="4">
    <source>
        <dbReference type="ARBA" id="ARBA00022807"/>
    </source>
</evidence>
<evidence type="ECO:0000256" key="6">
    <source>
        <dbReference type="SAM" id="MobiDB-lite"/>
    </source>
</evidence>
<dbReference type="PROSITE" id="PS51935">
    <property type="entry name" value="NLPC_P60"/>
    <property type="match status" value="1"/>
</dbReference>
<keyword evidence="4" id="KW-0788">Thiol protease</keyword>
<organism evidence="8 9">
    <name type="scientific">Actinoallomurus vinaceus</name>
    <dbReference type="NCBI Taxonomy" id="1080074"/>
    <lineage>
        <taxon>Bacteria</taxon>
        <taxon>Bacillati</taxon>
        <taxon>Actinomycetota</taxon>
        <taxon>Actinomycetes</taxon>
        <taxon>Streptosporangiales</taxon>
        <taxon>Thermomonosporaceae</taxon>
        <taxon>Actinoallomurus</taxon>
    </lineage>
</organism>
<comment type="similarity">
    <text evidence="1">Belongs to the peptidase C40 family.</text>
</comment>
<dbReference type="RefSeq" id="WP_345432214.1">
    <property type="nucleotide sequence ID" value="NZ_BAABHK010000005.1"/>
</dbReference>
<feature type="coiled-coil region" evidence="5">
    <location>
        <begin position="90"/>
        <end position="124"/>
    </location>
</feature>
<keyword evidence="2" id="KW-0645">Protease</keyword>
<evidence type="ECO:0000256" key="2">
    <source>
        <dbReference type="ARBA" id="ARBA00022670"/>
    </source>
</evidence>
<dbReference type="InterPro" id="IPR000064">
    <property type="entry name" value="NLP_P60_dom"/>
</dbReference>
<evidence type="ECO:0000256" key="1">
    <source>
        <dbReference type="ARBA" id="ARBA00007074"/>
    </source>
</evidence>
<accession>A0ABP8UCU2</accession>
<keyword evidence="3" id="KW-0378">Hydrolase</keyword>
<dbReference type="InterPro" id="IPR038765">
    <property type="entry name" value="Papain-like_cys_pep_sf"/>
</dbReference>
<keyword evidence="9" id="KW-1185">Reference proteome</keyword>
<comment type="caution">
    <text evidence="8">The sequence shown here is derived from an EMBL/GenBank/DDBJ whole genome shotgun (WGS) entry which is preliminary data.</text>
</comment>
<dbReference type="Proteomes" id="UP001501442">
    <property type="component" value="Unassembled WGS sequence"/>
</dbReference>